<dbReference type="GO" id="GO:0032298">
    <property type="term" value="P:positive regulation of DNA-templated DNA replication initiation"/>
    <property type="evidence" value="ECO:0007669"/>
    <property type="project" value="TreeGrafter"/>
</dbReference>
<dbReference type="SUPFAM" id="SSF102400">
    <property type="entry name" value="DNA polymerase III chi subunit"/>
    <property type="match status" value="1"/>
</dbReference>
<organism evidence="1 2">
    <name type="scientific">Tepidicella xavieri</name>
    <dbReference type="NCBI Taxonomy" id="360241"/>
    <lineage>
        <taxon>Bacteria</taxon>
        <taxon>Pseudomonadati</taxon>
        <taxon>Pseudomonadota</taxon>
        <taxon>Betaproteobacteria</taxon>
        <taxon>Burkholderiales</taxon>
        <taxon>Tepidicella</taxon>
    </lineage>
</organism>
<dbReference type="PANTHER" id="PTHR38767:SF1">
    <property type="entry name" value="DNA POLYMERASE III SUBUNIT CHI"/>
    <property type="match status" value="1"/>
</dbReference>
<name>A0A4R6UFU0_9BURK</name>
<keyword evidence="2" id="KW-1185">Reference proteome</keyword>
<dbReference type="InterPro" id="IPR036768">
    <property type="entry name" value="PolIII_chi_sf"/>
</dbReference>
<dbReference type="EMBL" id="SNYL01000004">
    <property type="protein sequence ID" value="TDQ44063.1"/>
    <property type="molecule type" value="Genomic_DNA"/>
</dbReference>
<dbReference type="Gene3D" id="3.40.50.10110">
    <property type="entry name" value="DNA polymerase III subunit chi"/>
    <property type="match status" value="1"/>
</dbReference>
<dbReference type="AlphaFoldDB" id="A0A4R6UFU0"/>
<protein>
    <submittedName>
        <fullName evidence="1">DNA polymerase III chi subunit</fullName>
    </submittedName>
</protein>
<dbReference type="GO" id="GO:0006260">
    <property type="term" value="P:DNA replication"/>
    <property type="evidence" value="ECO:0007669"/>
    <property type="project" value="InterPro"/>
</dbReference>
<accession>A0A4R6UFU0</accession>
<comment type="caution">
    <text evidence="1">The sequence shown here is derived from an EMBL/GenBank/DDBJ whole genome shotgun (WGS) entry which is preliminary data.</text>
</comment>
<proteinExistence type="predicted"/>
<dbReference type="OrthoDB" id="5297568at2"/>
<gene>
    <name evidence="1" type="ORF">DFR43_104154</name>
</gene>
<dbReference type="InterPro" id="IPR007459">
    <property type="entry name" value="DNA_pol3_chi"/>
</dbReference>
<dbReference type="GO" id="GO:0003887">
    <property type="term" value="F:DNA-directed DNA polymerase activity"/>
    <property type="evidence" value="ECO:0007669"/>
    <property type="project" value="InterPro"/>
</dbReference>
<dbReference type="Proteomes" id="UP000295510">
    <property type="component" value="Unassembled WGS sequence"/>
</dbReference>
<dbReference type="RefSeq" id="WP_133596245.1">
    <property type="nucleotide sequence ID" value="NZ_SNYL01000004.1"/>
</dbReference>
<sequence length="153" mass="16902">MSPAIAFHFNVPASPQAYLCRLLRKASLAGLRSWVLLPQDLLRPLDDALWTFSAEDFIPHAVCGIVPPAQWQRAAVVLSDGAMPEPGSGVSVLVNLLPAVPPGFEGFQRLIEVVPEDDALKAAARQRWRHYTGLGYTIERHDVAQLAQRLQER</sequence>
<evidence type="ECO:0000313" key="2">
    <source>
        <dbReference type="Proteomes" id="UP000295510"/>
    </source>
</evidence>
<dbReference type="GO" id="GO:0003677">
    <property type="term" value="F:DNA binding"/>
    <property type="evidence" value="ECO:0007669"/>
    <property type="project" value="InterPro"/>
</dbReference>
<reference evidence="1 2" key="1">
    <citation type="submission" date="2019-03" db="EMBL/GenBank/DDBJ databases">
        <title>Genomic Encyclopedia of Type Strains, Phase IV (KMG-IV): sequencing the most valuable type-strain genomes for metagenomic binning, comparative biology and taxonomic classification.</title>
        <authorList>
            <person name="Goeker M."/>
        </authorList>
    </citation>
    <scope>NUCLEOTIDE SEQUENCE [LARGE SCALE GENOMIC DNA]</scope>
    <source>
        <strain evidence="1 2">DSM 19605</strain>
    </source>
</reference>
<dbReference type="Pfam" id="PF04364">
    <property type="entry name" value="DNA_pol3_chi"/>
    <property type="match status" value="1"/>
</dbReference>
<dbReference type="PANTHER" id="PTHR38767">
    <property type="entry name" value="DNA POLYMERASE III SUBUNIT CHI"/>
    <property type="match status" value="1"/>
</dbReference>
<evidence type="ECO:0000313" key="1">
    <source>
        <dbReference type="EMBL" id="TDQ44063.1"/>
    </source>
</evidence>